<keyword evidence="2" id="KW-1185">Reference proteome</keyword>
<dbReference type="STRING" id="233100.SAMN05216526_0406"/>
<evidence type="ECO:0000313" key="2">
    <source>
        <dbReference type="Proteomes" id="UP000223759"/>
    </source>
</evidence>
<organism evidence="1 2">
    <name type="scientific">Ectothiorhodosinus mongolicus</name>
    <dbReference type="NCBI Taxonomy" id="233100"/>
    <lineage>
        <taxon>Bacteria</taxon>
        <taxon>Pseudomonadati</taxon>
        <taxon>Pseudomonadota</taxon>
        <taxon>Gammaproteobacteria</taxon>
        <taxon>Chromatiales</taxon>
        <taxon>Ectothiorhodospiraceae</taxon>
        <taxon>Ectothiorhodosinus</taxon>
    </lineage>
</organism>
<dbReference type="RefSeq" id="WP_076754481.1">
    <property type="nucleotide sequence ID" value="NZ_CP023018.1"/>
</dbReference>
<proteinExistence type="predicted"/>
<protein>
    <submittedName>
        <fullName evidence="1">Uncharacterized protein</fullName>
    </submittedName>
</protein>
<name>A0A1R3VN36_9GAMM</name>
<reference evidence="1 2" key="1">
    <citation type="submission" date="2017-01" db="EMBL/GenBank/DDBJ databases">
        <authorList>
            <person name="Mah S.A."/>
            <person name="Swanson W.J."/>
            <person name="Moy G.W."/>
            <person name="Vacquier V.D."/>
        </authorList>
    </citation>
    <scope>NUCLEOTIDE SEQUENCE [LARGE SCALE GENOMIC DNA]</scope>
    <source>
        <strain evidence="1 2">M9</strain>
    </source>
</reference>
<gene>
    <name evidence="1" type="ORF">SAMN05216526_0406</name>
</gene>
<dbReference type="EMBL" id="FTPK01000001">
    <property type="protein sequence ID" value="SIT65956.1"/>
    <property type="molecule type" value="Genomic_DNA"/>
</dbReference>
<evidence type="ECO:0000313" key="1">
    <source>
        <dbReference type="EMBL" id="SIT65956.1"/>
    </source>
</evidence>
<dbReference type="OrthoDB" id="9791200at2"/>
<dbReference type="AlphaFoldDB" id="A0A1R3VN36"/>
<dbReference type="Proteomes" id="UP000223759">
    <property type="component" value="Unassembled WGS sequence"/>
</dbReference>
<sequence length="106" mass="11847">MKPRSNQTYVGIHNDLHGGMTPIGGLIKDAWAFGLIPESETCEGWSTAQIQMLHDKVGAEWDKYGLLVSRLPDDIRARHERIHAAAVEKAKSMGWIPGYDCDPEME</sequence>
<accession>A0A1R3VN36</accession>